<dbReference type="GO" id="GO:0008982">
    <property type="term" value="F:protein-N(PI)-phosphohistidine-sugar phosphotransferase activity"/>
    <property type="evidence" value="ECO:0007669"/>
    <property type="project" value="InterPro"/>
</dbReference>
<dbReference type="Pfam" id="PF00367">
    <property type="entry name" value="PTS_EIIB"/>
    <property type="match status" value="1"/>
</dbReference>
<dbReference type="PANTHER" id="PTHR30175:SF1">
    <property type="entry name" value="PTS SYSTEM ARBUTIN-, CELLOBIOSE-, AND SALICIN-SPECIFIC EIIBC COMPONENT-RELATED"/>
    <property type="match status" value="1"/>
</dbReference>
<evidence type="ECO:0008006" key="18">
    <source>
        <dbReference type="Google" id="ProtNLM"/>
    </source>
</evidence>
<dbReference type="InterPro" id="IPR011055">
    <property type="entry name" value="Dup_hybrid_motif"/>
</dbReference>
<reference evidence="17" key="1">
    <citation type="submission" date="2018-02" db="EMBL/GenBank/DDBJ databases">
        <title>Firefly genomes illuminate parallel origins of bioluminescence in beetles.</title>
        <authorList>
            <person name="Fallon T.R."/>
            <person name="Lower S.E.S."/>
            <person name="Behringer M."/>
            <person name="Weng J.-K."/>
        </authorList>
    </citation>
    <scope>NUCLEOTIDE SEQUENCE [LARGE SCALE GENOMIC DNA]</scope>
</reference>
<keyword evidence="2" id="KW-0813">Transport</keyword>
<feature type="transmembrane region" description="Helical" evidence="12">
    <location>
        <begin position="283"/>
        <end position="306"/>
    </location>
</feature>
<dbReference type="GO" id="GO:0005886">
    <property type="term" value="C:plasma membrane"/>
    <property type="evidence" value="ECO:0007669"/>
    <property type="project" value="UniProtKB-SubCell"/>
</dbReference>
<dbReference type="CDD" id="cd00212">
    <property type="entry name" value="PTS_IIB_glc"/>
    <property type="match status" value="1"/>
</dbReference>
<sequence>MKKIQIYSPVDGEIDLIENLNDGIFSEKMLGDGFFIKPKKSAFYSPIDHGKIALIADTKHAFFFEIEGVNILMHIGLDTVGLDGKPFDLKTKLNQDVDLKTKIVDVDLDMIEKSGLSSVCPITIDGIDKTFEFKLLNQNKVVKQGDLIGEFLLVENQENIHETQMSFREFFQGDNTYRKVGKQINKAVGGPENYTEVFNCMTRLRFRTIDTKKVDVDAIKKIPLVKGIIWNGNQLQIIIGQDVFRLKDAIILLNQSGSDEFLTKKPQSKGPVFFRFLSMFGNIMMPLIPVFIGLGMFQAVLGILSYDGLNLVPKDILNNKISPDSPIYWVVLWVMGRAATLFIGILIAYSAGKFFEFNRPMSIAIGLILCAPFMFGNGGPTMQGQQWILAQGDPLNTGILVIDGNMEHMGMAPINAYVIAPQNTKIFVIIAAIWLAKQVDSWVVKWIPSYIELTFRWVFVVGLVTIPTFFVFGPIWFYIEKVLGIGIHYISKAPIGLGVGFLFGIQMFFVLFGAHVVLMTIYSIDTMTHQGFSTFQEVGNLSVWAQWGATLGVAIVTRNAATRRDAISTAIPAIFGVAEPLLFAVNLPKRRPLYAGALASFVVGIMASLLGVTARVTTGIGILGIVGYFSNSSGFGFDGVTLGYLPGWLNGLYMLLCWVAAAGLAMGLTMLMYKERTSEKKQLIKNDKLFVKYLLTKKYINEQQAQDLLKNLVSISALISKEDASKIKSIEKQYQKIAKVQDNLAHVETQLILYKDKFILKGKKLMQKGKDKQAELLYAKYDAKPFEQKIAKLKIELKKIISEVDDRFVYDFQNNLKHKYLKIINGMKKLNEMEKDKITRKYNSILNSLRIAYRLDEFDEAEINFAKEISEMEKTNKLELKNQKIQVRT</sequence>
<dbReference type="PROSITE" id="PS51098">
    <property type="entry name" value="PTS_EIIB_TYPE_1"/>
    <property type="match status" value="1"/>
</dbReference>
<dbReference type="Gene3D" id="3.30.1360.60">
    <property type="entry name" value="Glucose permease domain IIB"/>
    <property type="match status" value="1"/>
</dbReference>
<evidence type="ECO:0000256" key="12">
    <source>
        <dbReference type="SAM" id="Phobius"/>
    </source>
</evidence>
<evidence type="ECO:0000256" key="7">
    <source>
        <dbReference type="ARBA" id="ARBA00022692"/>
    </source>
</evidence>
<feature type="active site" description="Phosphocysteine intermediate; for EIIB activity" evidence="11">
    <location>
        <position position="200"/>
    </location>
</feature>
<evidence type="ECO:0000259" key="13">
    <source>
        <dbReference type="PROSITE" id="PS51093"/>
    </source>
</evidence>
<evidence type="ECO:0000256" key="1">
    <source>
        <dbReference type="ARBA" id="ARBA00004651"/>
    </source>
</evidence>
<dbReference type="InterPro" id="IPR036878">
    <property type="entry name" value="Glu_permease_IIB"/>
</dbReference>
<feature type="domain" description="PTS EIIC type-1" evidence="15">
    <location>
        <begin position="278"/>
        <end position="682"/>
    </location>
</feature>
<feature type="transmembrane region" description="Helical" evidence="12">
    <location>
        <begin position="499"/>
        <end position="522"/>
    </location>
</feature>
<keyword evidence="5" id="KW-0808">Transferase</keyword>
<proteinExistence type="predicted"/>
<evidence type="ECO:0000256" key="11">
    <source>
        <dbReference type="PROSITE-ProRule" id="PRU00421"/>
    </source>
</evidence>
<dbReference type="EMBL" id="CP027019">
    <property type="protein sequence ID" value="AVP49106.1"/>
    <property type="molecule type" value="Genomic_DNA"/>
</dbReference>
<keyword evidence="3" id="KW-1003">Cell membrane</keyword>
<dbReference type="InterPro" id="IPR018113">
    <property type="entry name" value="PTrfase_EIIB_Cys"/>
</dbReference>
<evidence type="ECO:0000259" key="15">
    <source>
        <dbReference type="PROSITE" id="PS51103"/>
    </source>
</evidence>
<evidence type="ECO:0000256" key="10">
    <source>
        <dbReference type="ARBA" id="ARBA00023136"/>
    </source>
</evidence>
<evidence type="ECO:0000256" key="4">
    <source>
        <dbReference type="ARBA" id="ARBA00022597"/>
    </source>
</evidence>
<feature type="transmembrane region" description="Helical" evidence="12">
    <location>
        <begin position="414"/>
        <end position="436"/>
    </location>
</feature>
<keyword evidence="7 12" id="KW-0812">Transmembrane</keyword>
<dbReference type="SUPFAM" id="SSF55604">
    <property type="entry name" value="Glucose permease domain IIB"/>
    <property type="match status" value="1"/>
</dbReference>
<evidence type="ECO:0000259" key="14">
    <source>
        <dbReference type="PROSITE" id="PS51098"/>
    </source>
</evidence>
<dbReference type="PROSITE" id="PS51103">
    <property type="entry name" value="PTS_EIIC_TYPE_1"/>
    <property type="match status" value="1"/>
</dbReference>
<dbReference type="InterPro" id="IPR001127">
    <property type="entry name" value="PTS_EIIA_1_perm"/>
</dbReference>
<evidence type="ECO:0000256" key="5">
    <source>
        <dbReference type="ARBA" id="ARBA00022679"/>
    </source>
</evidence>
<protein>
    <recommendedName>
        <fullName evidence="18">PTS system, beta-glucoside-specific IIABC component</fullName>
    </recommendedName>
</protein>
<dbReference type="GO" id="GO:0016301">
    <property type="term" value="F:kinase activity"/>
    <property type="evidence" value="ECO:0007669"/>
    <property type="project" value="UniProtKB-KW"/>
</dbReference>
<name>A0A2S0NJB7_9MOLU</name>
<dbReference type="Proteomes" id="UP000239250">
    <property type="component" value="Chromosome"/>
</dbReference>
<dbReference type="GO" id="GO:0015771">
    <property type="term" value="P:trehalose transport"/>
    <property type="evidence" value="ECO:0007669"/>
    <property type="project" value="TreeGrafter"/>
</dbReference>
<dbReference type="GO" id="GO:0090589">
    <property type="term" value="F:protein-phosphocysteine-trehalose phosphotransferase system transporter activity"/>
    <property type="evidence" value="ECO:0007669"/>
    <property type="project" value="TreeGrafter"/>
</dbReference>
<dbReference type="PROSITE" id="PS00371">
    <property type="entry name" value="PTS_EIIA_TYPE_1_HIS"/>
    <property type="match status" value="1"/>
</dbReference>
<organism evidence="16 17">
    <name type="scientific">Williamsoniiplasma luminosum</name>
    <dbReference type="NCBI Taxonomy" id="214888"/>
    <lineage>
        <taxon>Bacteria</taxon>
        <taxon>Bacillati</taxon>
        <taxon>Mycoplasmatota</taxon>
        <taxon>Mollicutes</taxon>
        <taxon>Entomoplasmatales</taxon>
        <taxon>Williamsoniiplasma</taxon>
    </lineage>
</organism>
<dbReference type="PROSITE" id="PS51093">
    <property type="entry name" value="PTS_EIIA_TYPE_1"/>
    <property type="match status" value="1"/>
</dbReference>
<dbReference type="RefSeq" id="WP_303662450.1">
    <property type="nucleotide sequence ID" value="NZ_CP027019.1"/>
</dbReference>
<dbReference type="InterPro" id="IPR001996">
    <property type="entry name" value="PTS_IIB_1"/>
</dbReference>
<dbReference type="InterPro" id="IPR003352">
    <property type="entry name" value="PTS_EIIC"/>
</dbReference>
<accession>A0A2S0NJB7</accession>
<feature type="transmembrane region" description="Helical" evidence="12">
    <location>
        <begin position="567"/>
        <end position="585"/>
    </location>
</feature>
<keyword evidence="10 12" id="KW-0472">Membrane</keyword>
<feature type="domain" description="PTS EIIA type-1" evidence="13">
    <location>
        <begin position="22"/>
        <end position="126"/>
    </location>
</feature>
<dbReference type="InterPro" id="IPR050558">
    <property type="entry name" value="PTS_Sugar-Specific_Components"/>
</dbReference>
<evidence type="ECO:0000256" key="3">
    <source>
        <dbReference type="ARBA" id="ARBA00022475"/>
    </source>
</evidence>
<feature type="transmembrane region" description="Helical" evidence="12">
    <location>
        <begin position="326"/>
        <end position="349"/>
    </location>
</feature>
<evidence type="ECO:0000256" key="2">
    <source>
        <dbReference type="ARBA" id="ARBA00022448"/>
    </source>
</evidence>
<dbReference type="PANTHER" id="PTHR30175">
    <property type="entry name" value="PHOSPHOTRANSFERASE SYSTEM TRANSPORT PROTEIN"/>
    <property type="match status" value="1"/>
</dbReference>
<dbReference type="Pfam" id="PF00358">
    <property type="entry name" value="PTS_EIIA_1"/>
    <property type="match status" value="1"/>
</dbReference>
<dbReference type="InterPro" id="IPR013013">
    <property type="entry name" value="PTS_EIIC_1"/>
</dbReference>
<keyword evidence="9 12" id="KW-1133">Transmembrane helix</keyword>
<dbReference type="Gene3D" id="2.70.70.10">
    <property type="entry name" value="Glucose Permease (Domain IIA)"/>
    <property type="match status" value="1"/>
</dbReference>
<dbReference type="GO" id="GO:0009401">
    <property type="term" value="P:phosphoenolpyruvate-dependent sugar phosphotransferase system"/>
    <property type="evidence" value="ECO:0007669"/>
    <property type="project" value="UniProtKB-KW"/>
</dbReference>
<evidence type="ECO:0000256" key="6">
    <source>
        <dbReference type="ARBA" id="ARBA00022683"/>
    </source>
</evidence>
<feature type="domain" description="PTS EIIB type-1" evidence="14">
    <location>
        <begin position="178"/>
        <end position="260"/>
    </location>
</feature>
<keyword evidence="4" id="KW-0762">Sugar transport</keyword>
<evidence type="ECO:0000313" key="17">
    <source>
        <dbReference type="Proteomes" id="UP000239250"/>
    </source>
</evidence>
<dbReference type="AlphaFoldDB" id="A0A2S0NJB7"/>
<evidence type="ECO:0000313" key="16">
    <source>
        <dbReference type="EMBL" id="AVP49106.1"/>
    </source>
</evidence>
<dbReference type="Pfam" id="PF02378">
    <property type="entry name" value="PTS_EIIC"/>
    <property type="match status" value="1"/>
</dbReference>
<feature type="transmembrane region" description="Helical" evidence="12">
    <location>
        <begin position="457"/>
        <end position="479"/>
    </location>
</feature>
<dbReference type="SUPFAM" id="SSF51261">
    <property type="entry name" value="Duplicated hybrid motif"/>
    <property type="match status" value="1"/>
</dbReference>
<evidence type="ECO:0000256" key="8">
    <source>
        <dbReference type="ARBA" id="ARBA00022777"/>
    </source>
</evidence>
<comment type="subcellular location">
    <subcellularLocation>
        <location evidence="1">Cell membrane</location>
        <topology evidence="1">Multi-pass membrane protein</topology>
    </subcellularLocation>
</comment>
<evidence type="ECO:0000256" key="9">
    <source>
        <dbReference type="ARBA" id="ARBA00022989"/>
    </source>
</evidence>
<feature type="transmembrane region" description="Helical" evidence="12">
    <location>
        <begin position="597"/>
        <end position="630"/>
    </location>
</feature>
<keyword evidence="6" id="KW-0598">Phosphotransferase system</keyword>
<feature type="transmembrane region" description="Helical" evidence="12">
    <location>
        <begin position="361"/>
        <end position="379"/>
    </location>
</feature>
<gene>
    <name evidence="16" type="ORF">C5T88_00705</name>
</gene>
<dbReference type="NCBIfam" id="TIGR00830">
    <property type="entry name" value="PTBA"/>
    <property type="match status" value="1"/>
</dbReference>
<keyword evidence="8" id="KW-0418">Kinase</keyword>
<feature type="transmembrane region" description="Helical" evidence="12">
    <location>
        <begin position="650"/>
        <end position="673"/>
    </location>
</feature>